<reference evidence="1 2" key="1">
    <citation type="submission" date="2024-01" db="EMBL/GenBank/DDBJ databases">
        <authorList>
            <person name="Waweru B."/>
        </authorList>
    </citation>
    <scope>NUCLEOTIDE SEQUENCE [LARGE SCALE GENOMIC DNA]</scope>
</reference>
<evidence type="ECO:0000313" key="1">
    <source>
        <dbReference type="EMBL" id="CAK7331338.1"/>
    </source>
</evidence>
<proteinExistence type="predicted"/>
<accession>A0AAV1RDP4</accession>
<gene>
    <name evidence="1" type="ORF">DCAF_LOCUS8416</name>
</gene>
<name>A0AAV1RDP4_9ROSI</name>
<dbReference type="Proteomes" id="UP001314170">
    <property type="component" value="Unassembled WGS sequence"/>
</dbReference>
<comment type="caution">
    <text evidence="1">The sequence shown here is derived from an EMBL/GenBank/DDBJ whole genome shotgun (WGS) entry which is preliminary data.</text>
</comment>
<organism evidence="1 2">
    <name type="scientific">Dovyalis caffra</name>
    <dbReference type="NCBI Taxonomy" id="77055"/>
    <lineage>
        <taxon>Eukaryota</taxon>
        <taxon>Viridiplantae</taxon>
        <taxon>Streptophyta</taxon>
        <taxon>Embryophyta</taxon>
        <taxon>Tracheophyta</taxon>
        <taxon>Spermatophyta</taxon>
        <taxon>Magnoliopsida</taxon>
        <taxon>eudicotyledons</taxon>
        <taxon>Gunneridae</taxon>
        <taxon>Pentapetalae</taxon>
        <taxon>rosids</taxon>
        <taxon>fabids</taxon>
        <taxon>Malpighiales</taxon>
        <taxon>Salicaceae</taxon>
        <taxon>Flacourtieae</taxon>
        <taxon>Dovyalis</taxon>
    </lineage>
</organism>
<protein>
    <submittedName>
        <fullName evidence="1">Uncharacterized protein</fullName>
    </submittedName>
</protein>
<evidence type="ECO:0000313" key="2">
    <source>
        <dbReference type="Proteomes" id="UP001314170"/>
    </source>
</evidence>
<keyword evidence="2" id="KW-1185">Reference proteome</keyword>
<sequence length="70" mass="7693">MYCCSCYGALTRLPKGERCSKSGQAFSEESEQVMAAASKRIASQLEVKVAEARALLYGYLSQGTSSYKLW</sequence>
<dbReference type="AlphaFoldDB" id="A0AAV1RDP4"/>
<dbReference type="EMBL" id="CAWUPB010000913">
    <property type="protein sequence ID" value="CAK7331338.1"/>
    <property type="molecule type" value="Genomic_DNA"/>
</dbReference>